<accession>A0A4U5M6C9</accession>
<comment type="caution">
    <text evidence="1">The sequence shown here is derived from an EMBL/GenBank/DDBJ whole genome shotgun (WGS) entry which is preliminary data.</text>
</comment>
<dbReference type="Proteomes" id="UP000298663">
    <property type="component" value="Unassembled WGS sequence"/>
</dbReference>
<reference evidence="1 2" key="2">
    <citation type="journal article" date="2019" name="G3 (Bethesda)">
        <title>Hybrid Assembly of the Genome of the Entomopathogenic Nematode Steinernema carpocapsae Identifies the X-Chromosome.</title>
        <authorList>
            <person name="Serra L."/>
            <person name="Macchietto M."/>
            <person name="Macias-Munoz A."/>
            <person name="McGill C.J."/>
            <person name="Rodriguez I.M."/>
            <person name="Rodriguez B."/>
            <person name="Murad R."/>
            <person name="Mortazavi A."/>
        </authorList>
    </citation>
    <scope>NUCLEOTIDE SEQUENCE [LARGE SCALE GENOMIC DNA]</scope>
    <source>
        <strain evidence="1 2">ALL</strain>
    </source>
</reference>
<protein>
    <submittedName>
        <fullName evidence="1">Uncharacterized protein</fullName>
    </submittedName>
</protein>
<organism evidence="1 2">
    <name type="scientific">Steinernema carpocapsae</name>
    <name type="common">Entomopathogenic nematode</name>
    <dbReference type="NCBI Taxonomy" id="34508"/>
    <lineage>
        <taxon>Eukaryota</taxon>
        <taxon>Metazoa</taxon>
        <taxon>Ecdysozoa</taxon>
        <taxon>Nematoda</taxon>
        <taxon>Chromadorea</taxon>
        <taxon>Rhabditida</taxon>
        <taxon>Tylenchina</taxon>
        <taxon>Panagrolaimomorpha</taxon>
        <taxon>Strongyloidoidea</taxon>
        <taxon>Steinernematidae</taxon>
        <taxon>Steinernema</taxon>
    </lineage>
</organism>
<dbReference type="AlphaFoldDB" id="A0A4U5M6C9"/>
<name>A0A4U5M6C9_STECR</name>
<gene>
    <name evidence="1" type="ORF">L596_024952</name>
</gene>
<dbReference type="EMBL" id="AZBU02000009">
    <property type="protein sequence ID" value="TKR64417.1"/>
    <property type="molecule type" value="Genomic_DNA"/>
</dbReference>
<keyword evidence="2" id="KW-1185">Reference proteome</keyword>
<proteinExistence type="predicted"/>
<evidence type="ECO:0000313" key="1">
    <source>
        <dbReference type="EMBL" id="TKR64417.1"/>
    </source>
</evidence>
<reference evidence="1 2" key="1">
    <citation type="journal article" date="2015" name="Genome Biol.">
        <title>Comparative genomics of Steinernema reveals deeply conserved gene regulatory networks.</title>
        <authorList>
            <person name="Dillman A.R."/>
            <person name="Macchietto M."/>
            <person name="Porter C.F."/>
            <person name="Rogers A."/>
            <person name="Williams B."/>
            <person name="Antoshechkin I."/>
            <person name="Lee M.M."/>
            <person name="Goodwin Z."/>
            <person name="Lu X."/>
            <person name="Lewis E.E."/>
            <person name="Goodrich-Blair H."/>
            <person name="Stock S.P."/>
            <person name="Adams B.J."/>
            <person name="Sternberg P.W."/>
            <person name="Mortazavi A."/>
        </authorList>
    </citation>
    <scope>NUCLEOTIDE SEQUENCE [LARGE SCALE GENOMIC DNA]</scope>
    <source>
        <strain evidence="1 2">ALL</strain>
    </source>
</reference>
<sequence length="106" mass="11771">MNFTSLLIRIGPKSQKSKSFLLRILRTPKLKIQSCTVRPPTSTPLLLPSIPSLSLATRSSSRHQLIPFAVPEPRLRPSSLEFQINRVSRAPRTPAARVTVPSLAFT</sequence>
<evidence type="ECO:0000313" key="2">
    <source>
        <dbReference type="Proteomes" id="UP000298663"/>
    </source>
</evidence>